<dbReference type="Pfam" id="PF00005">
    <property type="entry name" value="ABC_tran"/>
    <property type="match status" value="1"/>
</dbReference>
<evidence type="ECO:0000256" key="4">
    <source>
        <dbReference type="ARBA" id="ARBA00022840"/>
    </source>
</evidence>
<dbReference type="GO" id="GO:0016887">
    <property type="term" value="F:ATP hydrolysis activity"/>
    <property type="evidence" value="ECO:0007669"/>
    <property type="project" value="InterPro"/>
</dbReference>
<dbReference type="EMBL" id="FP929056">
    <property type="protein sequence ID" value="CBL28818.1"/>
    <property type="molecule type" value="Genomic_DNA"/>
</dbReference>
<dbReference type="GO" id="GO:0015658">
    <property type="term" value="F:branched-chain amino acid transmembrane transporter activity"/>
    <property type="evidence" value="ECO:0007669"/>
    <property type="project" value="InterPro"/>
</dbReference>
<gene>
    <name evidence="7" type="ORF">SY1_20390</name>
</gene>
<proteinExistence type="inferred from homology"/>
<keyword evidence="8" id="KW-1185">Reference proteome</keyword>
<dbReference type="PIRSF" id="PIRSF039137">
    <property type="entry name" value="ABC_branched_ATPase"/>
    <property type="match status" value="1"/>
</dbReference>
<reference evidence="8" key="1">
    <citation type="submission" date="2010-03" db="EMBL/GenBank/DDBJ databases">
        <title>The genome sequence of Synergistetes sp. SGP1.</title>
        <authorList>
            <consortium name="metaHIT consortium -- http://www.metahit.eu/"/>
            <person name="Pajon A."/>
            <person name="Turner K."/>
            <person name="Parkhill J."/>
            <person name="Wade W."/>
            <person name="Vartoukian S."/>
        </authorList>
    </citation>
    <scope>NUCLEOTIDE SEQUENCE [LARGE SCALE GENOMIC DNA]</scope>
    <source>
        <strain evidence="8">SGP1</strain>
    </source>
</reference>
<dbReference type="Gene3D" id="3.40.50.300">
    <property type="entry name" value="P-loop containing nucleotide triphosphate hydrolases"/>
    <property type="match status" value="1"/>
</dbReference>
<evidence type="ECO:0000256" key="5">
    <source>
        <dbReference type="ARBA" id="ARBA00022970"/>
    </source>
</evidence>
<evidence type="ECO:0000313" key="8">
    <source>
        <dbReference type="Proteomes" id="UP000008957"/>
    </source>
</evidence>
<dbReference type="AlphaFoldDB" id="A0AB94IYL9"/>
<dbReference type="RefSeq" id="WP_015556965.1">
    <property type="nucleotide sequence ID" value="NC_021038.1"/>
</dbReference>
<dbReference type="InterPro" id="IPR017871">
    <property type="entry name" value="ABC_transporter-like_CS"/>
</dbReference>
<dbReference type="PANTHER" id="PTHR43820">
    <property type="entry name" value="HIGH-AFFINITY BRANCHED-CHAIN AMINO ACID TRANSPORT ATP-BINDING PROTEIN LIVF"/>
    <property type="match status" value="1"/>
</dbReference>
<dbReference type="PANTHER" id="PTHR43820:SF4">
    <property type="entry name" value="HIGH-AFFINITY BRANCHED-CHAIN AMINO ACID TRANSPORT ATP-BINDING PROTEIN LIVF"/>
    <property type="match status" value="1"/>
</dbReference>
<dbReference type="SUPFAM" id="SSF52540">
    <property type="entry name" value="P-loop containing nucleoside triphosphate hydrolases"/>
    <property type="match status" value="1"/>
</dbReference>
<dbReference type="GO" id="GO:0005524">
    <property type="term" value="F:ATP binding"/>
    <property type="evidence" value="ECO:0007669"/>
    <property type="project" value="UniProtKB-KW"/>
</dbReference>
<evidence type="ECO:0000256" key="3">
    <source>
        <dbReference type="ARBA" id="ARBA00022741"/>
    </source>
</evidence>
<name>A0AB94IYL9_9BACT</name>
<dbReference type="InterPro" id="IPR030660">
    <property type="entry name" value="ABC_branched_ATPase_LivF/BraG"/>
</dbReference>
<evidence type="ECO:0000256" key="2">
    <source>
        <dbReference type="ARBA" id="ARBA00022448"/>
    </source>
</evidence>
<protein>
    <submittedName>
        <fullName evidence="7">Amino acid/amide ABC transporter ATP-binding protein 2, HAAT family (TC 3.A.1.4.-)</fullName>
    </submittedName>
</protein>
<dbReference type="CDD" id="cd03224">
    <property type="entry name" value="ABC_TM1139_LivF_branched"/>
    <property type="match status" value="1"/>
</dbReference>
<evidence type="ECO:0000313" key="7">
    <source>
        <dbReference type="EMBL" id="CBL28818.1"/>
    </source>
</evidence>
<evidence type="ECO:0000256" key="1">
    <source>
        <dbReference type="ARBA" id="ARBA00005417"/>
    </source>
</evidence>
<keyword evidence="4 7" id="KW-0067">ATP-binding</keyword>
<dbReference type="PROSITE" id="PS00211">
    <property type="entry name" value="ABC_TRANSPORTER_1"/>
    <property type="match status" value="1"/>
</dbReference>
<dbReference type="SMART" id="SM00382">
    <property type="entry name" value="AAA"/>
    <property type="match status" value="1"/>
</dbReference>
<keyword evidence="3" id="KW-0547">Nucleotide-binding</keyword>
<keyword evidence="2" id="KW-0813">Transport</keyword>
<dbReference type="InterPro" id="IPR027417">
    <property type="entry name" value="P-loop_NTPase"/>
</dbReference>
<dbReference type="InterPro" id="IPR003593">
    <property type="entry name" value="AAA+_ATPase"/>
</dbReference>
<dbReference type="InterPro" id="IPR052156">
    <property type="entry name" value="BCAA_Transport_ATP-bd_LivF"/>
</dbReference>
<keyword evidence="5" id="KW-0029">Amino-acid transport</keyword>
<sequence>MSLLEVEKLNVYYGAIHAVRDVSLSIEEGQVVTLIGANGAGKSSVIRSIMGLTPSRAARMDLRAPDGEAVPLQGRSTEDRVKMGIALSPEGRRILPHLTAEENLRLGAWTRNDAAGVEEDLEHVFTLFPRLRERRRQKGGTLSGGEQQMLSVGRALMSRPNLLMLDEPSLGLAPILVEEVFDIIRAINAQGRTILLVEQNAWAALKIAHRAYVLEVGAVALSGTGEELLNDARVRSAYLGG</sequence>
<dbReference type="InterPro" id="IPR003439">
    <property type="entry name" value="ABC_transporter-like_ATP-bd"/>
</dbReference>
<comment type="similarity">
    <text evidence="1">Belongs to the ABC transporter superfamily.</text>
</comment>
<dbReference type="GO" id="GO:0015807">
    <property type="term" value="P:L-amino acid transport"/>
    <property type="evidence" value="ECO:0007669"/>
    <property type="project" value="TreeGrafter"/>
</dbReference>
<dbReference type="PROSITE" id="PS50893">
    <property type="entry name" value="ABC_TRANSPORTER_2"/>
    <property type="match status" value="1"/>
</dbReference>
<organism evidence="7 8">
    <name type="scientific">Fretibacterium fastidiosum</name>
    <dbReference type="NCBI Taxonomy" id="651822"/>
    <lineage>
        <taxon>Bacteria</taxon>
        <taxon>Thermotogati</taxon>
        <taxon>Synergistota</taxon>
        <taxon>Synergistia</taxon>
        <taxon>Synergistales</taxon>
        <taxon>Aminobacteriaceae</taxon>
        <taxon>Fretibacterium</taxon>
    </lineage>
</organism>
<evidence type="ECO:0000259" key="6">
    <source>
        <dbReference type="PROSITE" id="PS50893"/>
    </source>
</evidence>
<feature type="domain" description="ABC transporter" evidence="6">
    <location>
        <begin position="4"/>
        <end position="241"/>
    </location>
</feature>
<dbReference type="Proteomes" id="UP000008957">
    <property type="component" value="Chromosome"/>
</dbReference>
<accession>A0AB94IYL9</accession>
<dbReference type="KEGG" id="sbr:SY1_20390"/>
<reference evidence="7 8" key="2">
    <citation type="submission" date="2010-03" db="EMBL/GenBank/DDBJ databases">
        <authorList>
            <person name="Pajon A."/>
        </authorList>
    </citation>
    <scope>NUCLEOTIDE SEQUENCE [LARGE SCALE GENOMIC DNA]</scope>
    <source>
        <strain evidence="7 8">SGP1</strain>
    </source>
</reference>